<sequence>MIEDDDIEINSIFDDIQTFLDCPSWKNFCSSLSNAPIDQKTTNGLISSIISKVSKGVLQPSVIFTNYNISALVDSFILNPDPNFFNIASYLLNDIKNCTSLPFFELLIQKSPQIMISMINRKDSRMFTQYVRILTRSYVLKTNHFISEALCKYQLTLVIRELFLTISNLNSTSDKYNYNYESETNSFDTTSTVSLLFELWKTNNKKNNLSKYYSALKSESTIAFEFHSDNVINSILDFIQFGSDQKIFDYSIVFGDIYGKTSNQYFVAILLERMNNTPLTVFQSQLELIDKEAARPLREEMRKSVLFQKNLTQNPLAISHSKITDNELLSLSSQFIQKGSIPQKIAQLHMFEKSTLINKVAPDLRRLSKLSSAAKSLLETLEKRKMIPVVKEAASWMTIIETFRDTDSTMSQFAEASQKARPTEFAQKFFDSFNKALYLRHSEDVKVFCDKVSEIVISKLNGLREFTKTAVSFLNGCLCEQHRKSLSLIAVRCPLHEFIESDIFNSKKEVQILNDLHEAAVIGCSYLTASQKNLNRKAVYFDPVLILRLRWRCLRGDYAGNLPLLPEFSSLIDDDTVKFLIWECNEVGPEKVEKRRQILAKLGLMTNFKKVPKILHHLLSMESPSKYVVEGLIPVLLNCPIEKVSLSEKVNISVLFQISSILWSKPVMTNPCVLGVLRDKPPVSVSQALLMSFNSNSYNFVCFPICFYALIVNSNELVGEKPPILICLSEIIQCLQKVELFEMPENLPKYAKISLVAFLARRNFPLNRFFDHDGEFASYCIFFSICLKKFDQAVLLLKSNVSIVSCLLDGFDDGYPFVGAGCWKNSLIEFAIYCAASQVAFDSPDWASFVSLIYKANWPSNVCNDQSNFVLFSGYMKMLEITQKV</sequence>
<proteinExistence type="predicted"/>
<comment type="caution">
    <text evidence="1">The sequence shown here is derived from an EMBL/GenBank/DDBJ whole genome shotgun (WGS) entry which is preliminary data.</text>
</comment>
<keyword evidence="2" id="KW-1185">Reference proteome</keyword>
<evidence type="ECO:0000313" key="2">
    <source>
        <dbReference type="Proteomes" id="UP001470230"/>
    </source>
</evidence>
<accession>A0ABR2K714</accession>
<protein>
    <submittedName>
        <fullName evidence="1">Uncharacterized protein</fullName>
    </submittedName>
</protein>
<name>A0ABR2K714_9EUKA</name>
<organism evidence="1 2">
    <name type="scientific">Tritrichomonas musculus</name>
    <dbReference type="NCBI Taxonomy" id="1915356"/>
    <lineage>
        <taxon>Eukaryota</taxon>
        <taxon>Metamonada</taxon>
        <taxon>Parabasalia</taxon>
        <taxon>Tritrichomonadida</taxon>
        <taxon>Tritrichomonadidae</taxon>
        <taxon>Tritrichomonas</taxon>
    </lineage>
</organism>
<dbReference type="Proteomes" id="UP001470230">
    <property type="component" value="Unassembled WGS sequence"/>
</dbReference>
<dbReference type="EMBL" id="JAPFFF010000007">
    <property type="protein sequence ID" value="KAK8886722.1"/>
    <property type="molecule type" value="Genomic_DNA"/>
</dbReference>
<gene>
    <name evidence="1" type="ORF">M9Y10_042190</name>
</gene>
<reference evidence="1 2" key="1">
    <citation type="submission" date="2024-04" db="EMBL/GenBank/DDBJ databases">
        <title>Tritrichomonas musculus Genome.</title>
        <authorList>
            <person name="Alves-Ferreira E."/>
            <person name="Grigg M."/>
            <person name="Lorenzi H."/>
            <person name="Galac M."/>
        </authorList>
    </citation>
    <scope>NUCLEOTIDE SEQUENCE [LARGE SCALE GENOMIC DNA]</scope>
    <source>
        <strain evidence="1 2">EAF2021</strain>
    </source>
</reference>
<evidence type="ECO:0000313" key="1">
    <source>
        <dbReference type="EMBL" id="KAK8886722.1"/>
    </source>
</evidence>